<accession>A0A238VS35</accession>
<dbReference type="GO" id="GO:0042781">
    <property type="term" value="F:3'-tRNA processing endoribonuclease activity"/>
    <property type="evidence" value="ECO:0007669"/>
    <property type="project" value="TreeGrafter"/>
</dbReference>
<name>A0A238VS35_9FLAO</name>
<evidence type="ECO:0000313" key="2">
    <source>
        <dbReference type="Proteomes" id="UP000198379"/>
    </source>
</evidence>
<gene>
    <name evidence="1" type="ORF">SAMN06265376_101169</name>
</gene>
<proteinExistence type="predicted"/>
<organism evidence="1 2">
    <name type="scientific">Dokdonia pacifica</name>
    <dbReference type="NCBI Taxonomy" id="1627892"/>
    <lineage>
        <taxon>Bacteria</taxon>
        <taxon>Pseudomonadati</taxon>
        <taxon>Bacteroidota</taxon>
        <taxon>Flavobacteriia</taxon>
        <taxon>Flavobacteriales</taxon>
        <taxon>Flavobacteriaceae</taxon>
        <taxon>Dokdonia</taxon>
    </lineage>
</organism>
<keyword evidence="2" id="KW-1185">Reference proteome</keyword>
<dbReference type="Proteomes" id="UP000198379">
    <property type="component" value="Unassembled WGS sequence"/>
</dbReference>
<dbReference type="InterPro" id="IPR036866">
    <property type="entry name" value="RibonucZ/Hydroxyglut_hydro"/>
</dbReference>
<dbReference type="EMBL" id="FZNY01000001">
    <property type="protein sequence ID" value="SNR36319.1"/>
    <property type="molecule type" value="Genomic_DNA"/>
</dbReference>
<dbReference type="RefSeq" id="WP_089369540.1">
    <property type="nucleotide sequence ID" value="NZ_BMEP01000002.1"/>
</dbReference>
<evidence type="ECO:0000313" key="1">
    <source>
        <dbReference type="EMBL" id="SNR36319.1"/>
    </source>
</evidence>
<dbReference type="PANTHER" id="PTHR46018">
    <property type="entry name" value="ZINC PHOSPHODIESTERASE ELAC PROTEIN 1"/>
    <property type="match status" value="1"/>
</dbReference>
<sequence>MFIPEVKSQKDEDICILIRVENHSYNYICECGEAKSLTVKECQNTKAIFISHTHIDHFVNFDTILRHQIGGKQRVIICGPTDITKQVQSRIQSYCWNLITEDAIIYEVREIQPNGIIKRAELTPPFWEITPLENIHGPNVFDNDLFEVNYTILDHKTDTIAYLFKGRDTTKIDLQNSDFKGGKWVKDLKTAFETNDLTYEIIIDNTTYKASDLFHLINVKKGKRLGIIMDHAASTANHKNILDTFTNADQVFIESFYKVADKEGAIANYHSYSSESGRIMKACNVKDAIPVHFSRKYNEIDIDELLQEFESAYKG</sequence>
<dbReference type="OrthoDB" id="9800940at2"/>
<reference evidence="1 2" key="1">
    <citation type="submission" date="2017-06" db="EMBL/GenBank/DDBJ databases">
        <authorList>
            <person name="Kim H.J."/>
            <person name="Triplett B.A."/>
        </authorList>
    </citation>
    <scope>NUCLEOTIDE SEQUENCE [LARGE SCALE GENOMIC DNA]</scope>
    <source>
        <strain evidence="1 2">DSM 25597</strain>
    </source>
</reference>
<dbReference type="PANTHER" id="PTHR46018:SF2">
    <property type="entry name" value="ZINC PHOSPHODIESTERASE ELAC PROTEIN 1"/>
    <property type="match status" value="1"/>
</dbReference>
<protein>
    <submittedName>
        <fullName evidence="1">Ribonuclease Z</fullName>
    </submittedName>
</protein>
<dbReference type="Gene3D" id="3.60.15.10">
    <property type="entry name" value="Ribonuclease Z/Hydroxyacylglutathione hydrolase-like"/>
    <property type="match status" value="1"/>
</dbReference>
<dbReference type="SUPFAM" id="SSF56281">
    <property type="entry name" value="Metallo-hydrolase/oxidoreductase"/>
    <property type="match status" value="1"/>
</dbReference>
<dbReference type="AlphaFoldDB" id="A0A238VS35"/>